<accession>A0A290QJV1</accession>
<keyword evidence="3" id="KW-1185">Reference proteome</keyword>
<dbReference type="AlphaFoldDB" id="A0A290QJV1"/>
<organism evidence="2 3">
    <name type="scientific">Nibricoccus aquaticus</name>
    <dbReference type="NCBI Taxonomy" id="2576891"/>
    <lineage>
        <taxon>Bacteria</taxon>
        <taxon>Pseudomonadati</taxon>
        <taxon>Verrucomicrobiota</taxon>
        <taxon>Opitutia</taxon>
        <taxon>Opitutales</taxon>
        <taxon>Opitutaceae</taxon>
        <taxon>Nibricoccus</taxon>
    </lineage>
</organism>
<feature type="signal peptide" evidence="1">
    <location>
        <begin position="1"/>
        <end position="18"/>
    </location>
</feature>
<keyword evidence="1" id="KW-0732">Signal</keyword>
<dbReference type="EMBL" id="CP023344">
    <property type="protein sequence ID" value="ATC64152.1"/>
    <property type="molecule type" value="Genomic_DNA"/>
</dbReference>
<dbReference type="KEGG" id="vbh:CMV30_09395"/>
<protein>
    <submittedName>
        <fullName evidence="2">Uncharacterized protein</fullName>
    </submittedName>
</protein>
<gene>
    <name evidence="2" type="ORF">CMV30_09395</name>
</gene>
<dbReference type="RefSeq" id="WP_096055784.1">
    <property type="nucleotide sequence ID" value="NZ_CP023344.1"/>
</dbReference>
<evidence type="ECO:0000313" key="3">
    <source>
        <dbReference type="Proteomes" id="UP000217265"/>
    </source>
</evidence>
<evidence type="ECO:0000256" key="1">
    <source>
        <dbReference type="SAM" id="SignalP"/>
    </source>
</evidence>
<name>A0A290QJV1_9BACT</name>
<reference evidence="2 3" key="1">
    <citation type="submission" date="2017-09" db="EMBL/GenBank/DDBJ databases">
        <title>Complete genome sequence of Verrucomicrobial strain HZ-65, isolated from freshwater.</title>
        <authorList>
            <person name="Choi A."/>
        </authorList>
    </citation>
    <scope>NUCLEOTIDE SEQUENCE [LARGE SCALE GENOMIC DNA]</scope>
    <source>
        <strain evidence="2 3">HZ-65</strain>
    </source>
</reference>
<evidence type="ECO:0000313" key="2">
    <source>
        <dbReference type="EMBL" id="ATC64152.1"/>
    </source>
</evidence>
<feature type="chain" id="PRO_5012064026" evidence="1">
    <location>
        <begin position="19"/>
        <end position="395"/>
    </location>
</feature>
<sequence>MKSPLLLALLTLSLAANACFVVRELRAALAKSPAAHSAASTSSHAASRSAATSAQLSSAPITLWQRLAQGDPAALATLRAAGWPEQTLQRLAAALIDARFHTQNSALENPSRDYWQEHHRNAAAFDAFAQNRSAQNHEKAALLQSLFGDAYISPEAQAPAFQGIPREKAAAILAIKADYASLRRDLNETPNYSNSSYEELSAALTREERADIARALTPGEFFEYELRSSVTASELRYNTAAFEPTEAEFRALFRIKNPLDEPAFDLDAAAARKLRKDTEAALDLEARRILGEARFQQFVLSRDAEYRRFYHLSQHLQLPTETARTAYALKANIDHRSRALDADPATTPAARLALAQEAESRLTTAFGSKGMEIYKLNSRYLELLRVPPSERPRTR</sequence>
<dbReference type="Proteomes" id="UP000217265">
    <property type="component" value="Chromosome"/>
</dbReference>
<proteinExistence type="predicted"/>